<keyword evidence="3" id="KW-1185">Reference proteome</keyword>
<evidence type="ECO:0000256" key="1">
    <source>
        <dbReference type="SAM" id="MobiDB-lite"/>
    </source>
</evidence>
<gene>
    <name evidence="2" type="ORF">HannXRQ_Chr16g0523411</name>
</gene>
<dbReference type="InParanoid" id="A0A251S364"/>
<feature type="region of interest" description="Disordered" evidence="1">
    <location>
        <begin position="1"/>
        <end position="48"/>
    </location>
</feature>
<evidence type="ECO:0000313" key="2">
    <source>
        <dbReference type="EMBL" id="OTF92576.1"/>
    </source>
</evidence>
<sequence length="102" mass="11549">MYKSRFKNTIDRPLVCSDSETSNKDNKDGDDGMNDVGNAKTREDVSPSIKNTQYQDVNDSQLVVHPSIGCETRMTILSTPHHRVNDGNRLPKEERLVECINK</sequence>
<dbReference type="EMBL" id="CM007905">
    <property type="protein sequence ID" value="OTF92576.1"/>
    <property type="molecule type" value="Genomic_DNA"/>
</dbReference>
<organism evidence="2 3">
    <name type="scientific">Helianthus annuus</name>
    <name type="common">Common sunflower</name>
    <dbReference type="NCBI Taxonomy" id="4232"/>
    <lineage>
        <taxon>Eukaryota</taxon>
        <taxon>Viridiplantae</taxon>
        <taxon>Streptophyta</taxon>
        <taxon>Embryophyta</taxon>
        <taxon>Tracheophyta</taxon>
        <taxon>Spermatophyta</taxon>
        <taxon>Magnoliopsida</taxon>
        <taxon>eudicotyledons</taxon>
        <taxon>Gunneridae</taxon>
        <taxon>Pentapetalae</taxon>
        <taxon>asterids</taxon>
        <taxon>campanulids</taxon>
        <taxon>Asterales</taxon>
        <taxon>Asteraceae</taxon>
        <taxon>Asteroideae</taxon>
        <taxon>Heliantheae alliance</taxon>
        <taxon>Heliantheae</taxon>
        <taxon>Helianthus</taxon>
    </lineage>
</organism>
<evidence type="ECO:0000313" key="3">
    <source>
        <dbReference type="Proteomes" id="UP000215914"/>
    </source>
</evidence>
<dbReference type="Proteomes" id="UP000215914">
    <property type="component" value="Chromosome 16"/>
</dbReference>
<feature type="compositionally biased region" description="Basic and acidic residues" evidence="1">
    <location>
        <begin position="21"/>
        <end position="30"/>
    </location>
</feature>
<name>A0A251S364_HELAN</name>
<dbReference type="AlphaFoldDB" id="A0A251S364"/>
<proteinExistence type="predicted"/>
<accession>A0A251S364</accession>
<protein>
    <submittedName>
        <fullName evidence="2">Uncharacterized protein</fullName>
    </submittedName>
</protein>
<reference evidence="3" key="1">
    <citation type="journal article" date="2017" name="Nature">
        <title>The sunflower genome provides insights into oil metabolism, flowering and Asterid evolution.</title>
        <authorList>
            <person name="Badouin H."/>
            <person name="Gouzy J."/>
            <person name="Grassa C.J."/>
            <person name="Murat F."/>
            <person name="Staton S.E."/>
            <person name="Cottret L."/>
            <person name="Lelandais-Briere C."/>
            <person name="Owens G.L."/>
            <person name="Carrere S."/>
            <person name="Mayjonade B."/>
            <person name="Legrand L."/>
            <person name="Gill N."/>
            <person name="Kane N.C."/>
            <person name="Bowers J.E."/>
            <person name="Hubner S."/>
            <person name="Bellec A."/>
            <person name="Berard A."/>
            <person name="Berges H."/>
            <person name="Blanchet N."/>
            <person name="Boniface M.C."/>
            <person name="Brunel D."/>
            <person name="Catrice O."/>
            <person name="Chaidir N."/>
            <person name="Claudel C."/>
            <person name="Donnadieu C."/>
            <person name="Faraut T."/>
            <person name="Fievet G."/>
            <person name="Helmstetter N."/>
            <person name="King M."/>
            <person name="Knapp S.J."/>
            <person name="Lai Z."/>
            <person name="Le Paslier M.C."/>
            <person name="Lippi Y."/>
            <person name="Lorenzon L."/>
            <person name="Mandel J.R."/>
            <person name="Marage G."/>
            <person name="Marchand G."/>
            <person name="Marquand E."/>
            <person name="Bret-Mestries E."/>
            <person name="Morien E."/>
            <person name="Nambeesan S."/>
            <person name="Nguyen T."/>
            <person name="Pegot-Espagnet P."/>
            <person name="Pouilly N."/>
            <person name="Raftis F."/>
            <person name="Sallet E."/>
            <person name="Schiex T."/>
            <person name="Thomas J."/>
            <person name="Vandecasteele C."/>
            <person name="Vares D."/>
            <person name="Vear F."/>
            <person name="Vautrin S."/>
            <person name="Crespi M."/>
            <person name="Mangin B."/>
            <person name="Burke J.M."/>
            <person name="Salse J."/>
            <person name="Munos S."/>
            <person name="Vincourt P."/>
            <person name="Rieseberg L.H."/>
            <person name="Langlade N.B."/>
        </authorList>
    </citation>
    <scope>NUCLEOTIDE SEQUENCE [LARGE SCALE GENOMIC DNA]</scope>
    <source>
        <strain evidence="3">cv. SF193</strain>
    </source>
</reference>